<dbReference type="Pfam" id="PF24758">
    <property type="entry name" value="LRR_At5g56370"/>
    <property type="match status" value="1"/>
</dbReference>
<evidence type="ECO:0000313" key="3">
    <source>
        <dbReference type="EnsemblPlants" id="AES95995"/>
    </source>
</evidence>
<dbReference type="InterPro" id="IPR036047">
    <property type="entry name" value="F-box-like_dom_sf"/>
</dbReference>
<evidence type="ECO:0000313" key="4">
    <source>
        <dbReference type="Proteomes" id="UP000002051"/>
    </source>
</evidence>
<dbReference type="Pfam" id="PF08387">
    <property type="entry name" value="FBD"/>
    <property type="match status" value="1"/>
</dbReference>
<reference evidence="3" key="3">
    <citation type="submission" date="2015-04" db="UniProtKB">
        <authorList>
            <consortium name="EnsemblPlants"/>
        </authorList>
    </citation>
    <scope>IDENTIFICATION</scope>
    <source>
        <strain evidence="3">cv. Jemalong A17</strain>
    </source>
</reference>
<dbReference type="EMBL" id="CM001221">
    <property type="protein sequence ID" value="AES95995.1"/>
    <property type="molecule type" value="Genomic_DNA"/>
</dbReference>
<dbReference type="PANTHER" id="PTHR31900">
    <property type="entry name" value="F-BOX/RNI SUPERFAMILY PROTEIN-RELATED"/>
    <property type="match status" value="1"/>
</dbReference>
<organism evidence="2 4">
    <name type="scientific">Medicago truncatula</name>
    <name type="common">Barrel medic</name>
    <name type="synonym">Medicago tribuloides</name>
    <dbReference type="NCBI Taxonomy" id="3880"/>
    <lineage>
        <taxon>Eukaryota</taxon>
        <taxon>Viridiplantae</taxon>
        <taxon>Streptophyta</taxon>
        <taxon>Embryophyta</taxon>
        <taxon>Tracheophyta</taxon>
        <taxon>Spermatophyta</taxon>
        <taxon>Magnoliopsida</taxon>
        <taxon>eudicotyledons</taxon>
        <taxon>Gunneridae</taxon>
        <taxon>Pentapetalae</taxon>
        <taxon>rosids</taxon>
        <taxon>fabids</taxon>
        <taxon>Fabales</taxon>
        <taxon>Fabaceae</taxon>
        <taxon>Papilionoideae</taxon>
        <taxon>50 kb inversion clade</taxon>
        <taxon>NPAAA clade</taxon>
        <taxon>Hologalegina</taxon>
        <taxon>IRL clade</taxon>
        <taxon>Trifolieae</taxon>
        <taxon>Medicago</taxon>
    </lineage>
</organism>
<dbReference type="InterPro" id="IPR001810">
    <property type="entry name" value="F-box_dom"/>
</dbReference>
<dbReference type="InterPro" id="IPR050232">
    <property type="entry name" value="FBL13/AtMIF1-like"/>
</dbReference>
<reference evidence="2 4" key="2">
    <citation type="journal article" date="2014" name="BMC Genomics">
        <title>An improved genome release (version Mt4.0) for the model legume Medicago truncatula.</title>
        <authorList>
            <person name="Tang H."/>
            <person name="Krishnakumar V."/>
            <person name="Bidwell S."/>
            <person name="Rosen B."/>
            <person name="Chan A."/>
            <person name="Zhou S."/>
            <person name="Gentzbittel L."/>
            <person name="Childs K.L."/>
            <person name="Yandell M."/>
            <person name="Gundlach H."/>
            <person name="Mayer K.F."/>
            <person name="Schwartz D.C."/>
            <person name="Town C.D."/>
        </authorList>
    </citation>
    <scope>GENOME REANNOTATION</scope>
    <source>
        <strain evidence="3 4">cv. Jemalong A17</strain>
    </source>
</reference>
<dbReference type="PROSITE" id="PS50181">
    <property type="entry name" value="FBOX"/>
    <property type="match status" value="1"/>
</dbReference>
<dbReference type="PANTHER" id="PTHR31900:SF34">
    <property type="entry name" value="EMB|CAB62440.1-RELATED"/>
    <property type="match status" value="1"/>
</dbReference>
<dbReference type="InterPro" id="IPR055411">
    <property type="entry name" value="LRR_FXL15/At3g58940/PEG3-like"/>
</dbReference>
<dbReference type="SMART" id="SM00579">
    <property type="entry name" value="FBD"/>
    <property type="match status" value="1"/>
</dbReference>
<sequence>MSLFWSQSHSSSTRVDNINDFPGEILTHLLSFLPTREAFRITVLSKRRVQNSEDLIHFRQFMDAVMFSTYSHHLTLKSFHLSCMFELWENESDYFNRWVEAAKHRHIEVLRLHFSYFLYVPLAPTIFCCKTLVNLTLTLIRVATMFHCSINLPLLKTRYLSSVQFEDMKDFMNLLSGCPILEFLHTIGVRYYRGRVALQNVQSLSQRVYELERIFNEEINSYYKGFPVFENLTNLHLKLFQARHVWYEVVKMLQSCPKLQTLRIVKVCLSLQLKNIEYPDHVPKGVSSHLTTCRIINYEVVEADFRFAAYILQNERLLRIMTIFYTLRPKPMERTQFLDDLSSCPTISPTCKLELM</sequence>
<dbReference type="EnsemblPlants" id="AES95995">
    <property type="protein sequence ID" value="AES95995"/>
    <property type="gene ID" value="MTR_5g031970"/>
</dbReference>
<evidence type="ECO:0000259" key="1">
    <source>
        <dbReference type="PROSITE" id="PS50181"/>
    </source>
</evidence>
<keyword evidence="4" id="KW-1185">Reference proteome</keyword>
<name>G7JWD4_MEDTR</name>
<dbReference type="STRING" id="3880.G7JWD4"/>
<gene>
    <name evidence="2" type="ordered locus">MTR_5g031970</name>
</gene>
<dbReference type="InterPro" id="IPR032675">
    <property type="entry name" value="LRR_dom_sf"/>
</dbReference>
<feature type="domain" description="F-box" evidence="1">
    <location>
        <begin position="15"/>
        <end position="61"/>
    </location>
</feature>
<dbReference type="Proteomes" id="UP000002051">
    <property type="component" value="Chromosome 5"/>
</dbReference>
<evidence type="ECO:0000313" key="2">
    <source>
        <dbReference type="EMBL" id="AES95995.1"/>
    </source>
</evidence>
<dbReference type="SUPFAM" id="SSF52047">
    <property type="entry name" value="RNI-like"/>
    <property type="match status" value="1"/>
</dbReference>
<dbReference type="SUPFAM" id="SSF81383">
    <property type="entry name" value="F-box domain"/>
    <property type="match status" value="1"/>
</dbReference>
<dbReference type="InterPro" id="IPR006566">
    <property type="entry name" value="FBD"/>
</dbReference>
<reference evidence="2 4" key="1">
    <citation type="journal article" date="2011" name="Nature">
        <title>The Medicago genome provides insight into the evolution of rhizobial symbioses.</title>
        <authorList>
            <person name="Young N.D."/>
            <person name="Debelle F."/>
            <person name="Oldroyd G.E."/>
            <person name="Geurts R."/>
            <person name="Cannon S.B."/>
            <person name="Udvardi M.K."/>
            <person name="Benedito V.A."/>
            <person name="Mayer K.F."/>
            <person name="Gouzy J."/>
            <person name="Schoof H."/>
            <person name="Van de Peer Y."/>
            <person name="Proost S."/>
            <person name="Cook D.R."/>
            <person name="Meyers B.C."/>
            <person name="Spannagl M."/>
            <person name="Cheung F."/>
            <person name="De Mita S."/>
            <person name="Krishnakumar V."/>
            <person name="Gundlach H."/>
            <person name="Zhou S."/>
            <person name="Mudge J."/>
            <person name="Bharti A.K."/>
            <person name="Murray J.D."/>
            <person name="Naoumkina M.A."/>
            <person name="Rosen B."/>
            <person name="Silverstein K.A."/>
            <person name="Tang H."/>
            <person name="Rombauts S."/>
            <person name="Zhao P.X."/>
            <person name="Zhou P."/>
            <person name="Barbe V."/>
            <person name="Bardou P."/>
            <person name="Bechner M."/>
            <person name="Bellec A."/>
            <person name="Berger A."/>
            <person name="Berges H."/>
            <person name="Bidwell S."/>
            <person name="Bisseling T."/>
            <person name="Choisne N."/>
            <person name="Couloux A."/>
            <person name="Denny R."/>
            <person name="Deshpande S."/>
            <person name="Dai X."/>
            <person name="Doyle J.J."/>
            <person name="Dudez A.M."/>
            <person name="Farmer A.D."/>
            <person name="Fouteau S."/>
            <person name="Franken C."/>
            <person name="Gibelin C."/>
            <person name="Gish J."/>
            <person name="Goldstein S."/>
            <person name="Gonzalez A.J."/>
            <person name="Green P.J."/>
            <person name="Hallab A."/>
            <person name="Hartog M."/>
            <person name="Hua A."/>
            <person name="Humphray S.J."/>
            <person name="Jeong D.H."/>
            <person name="Jing Y."/>
            <person name="Jocker A."/>
            <person name="Kenton S.M."/>
            <person name="Kim D.J."/>
            <person name="Klee K."/>
            <person name="Lai H."/>
            <person name="Lang C."/>
            <person name="Lin S."/>
            <person name="Macmil S.L."/>
            <person name="Magdelenat G."/>
            <person name="Matthews L."/>
            <person name="McCorrison J."/>
            <person name="Monaghan E.L."/>
            <person name="Mun J.H."/>
            <person name="Najar F.Z."/>
            <person name="Nicholson C."/>
            <person name="Noirot C."/>
            <person name="O'Bleness M."/>
            <person name="Paule C.R."/>
            <person name="Poulain J."/>
            <person name="Prion F."/>
            <person name="Qin B."/>
            <person name="Qu C."/>
            <person name="Retzel E.F."/>
            <person name="Riddle C."/>
            <person name="Sallet E."/>
            <person name="Samain S."/>
            <person name="Samson N."/>
            <person name="Sanders I."/>
            <person name="Saurat O."/>
            <person name="Scarpelli C."/>
            <person name="Schiex T."/>
            <person name="Segurens B."/>
            <person name="Severin A.J."/>
            <person name="Sherrier D.J."/>
            <person name="Shi R."/>
            <person name="Sims S."/>
            <person name="Singer S.R."/>
            <person name="Sinharoy S."/>
            <person name="Sterck L."/>
            <person name="Viollet A."/>
            <person name="Wang B.B."/>
            <person name="Wang K."/>
            <person name="Wang M."/>
            <person name="Wang X."/>
            <person name="Warfsmann J."/>
            <person name="Weissenbach J."/>
            <person name="White D.D."/>
            <person name="White J.D."/>
            <person name="Wiley G.B."/>
            <person name="Wincker P."/>
            <person name="Xing Y."/>
            <person name="Yang L."/>
            <person name="Yao Z."/>
            <person name="Ying F."/>
            <person name="Zhai J."/>
            <person name="Zhou L."/>
            <person name="Zuber A."/>
            <person name="Denarie J."/>
            <person name="Dixon R.A."/>
            <person name="May G.D."/>
            <person name="Schwartz D.C."/>
            <person name="Rogers J."/>
            <person name="Quetier F."/>
            <person name="Town C.D."/>
            <person name="Roe B.A."/>
        </authorList>
    </citation>
    <scope>NUCLEOTIDE SEQUENCE [LARGE SCALE GENOMIC DNA]</scope>
    <source>
        <strain evidence="2">A17</strain>
        <strain evidence="3 4">cv. Jemalong A17</strain>
    </source>
</reference>
<proteinExistence type="predicted"/>
<dbReference type="AlphaFoldDB" id="G7JWD4"/>
<dbReference type="HOGENOM" id="CLU_010721_1_0_1"/>
<dbReference type="Gene3D" id="3.80.10.10">
    <property type="entry name" value="Ribonuclease Inhibitor"/>
    <property type="match status" value="1"/>
</dbReference>
<accession>G7JWD4</accession>
<dbReference type="PaxDb" id="3880-AES95995"/>
<protein>
    <submittedName>
        <fullName evidence="2">F-box/RNI/FBD-like domain protein</fullName>
    </submittedName>
</protein>